<dbReference type="NCBIfam" id="TIGR00254">
    <property type="entry name" value="GGDEF"/>
    <property type="match status" value="1"/>
</dbReference>
<dbReference type="SUPFAM" id="SSF55073">
    <property type="entry name" value="Nucleotide cyclase"/>
    <property type="match status" value="1"/>
</dbReference>
<gene>
    <name evidence="4" type="ORF">LY56_00920</name>
</gene>
<dbReference type="PROSITE" id="PS50887">
    <property type="entry name" value="GGDEF"/>
    <property type="match status" value="1"/>
</dbReference>
<evidence type="ECO:0000259" key="3">
    <source>
        <dbReference type="PROSITE" id="PS50887"/>
    </source>
</evidence>
<dbReference type="InterPro" id="IPR029787">
    <property type="entry name" value="Nucleotide_cyclase"/>
</dbReference>
<comment type="catalytic activity">
    <reaction evidence="2">
        <text>2 GTP = 3',3'-c-di-GMP + 2 diphosphate</text>
        <dbReference type="Rhea" id="RHEA:24898"/>
        <dbReference type="ChEBI" id="CHEBI:33019"/>
        <dbReference type="ChEBI" id="CHEBI:37565"/>
        <dbReference type="ChEBI" id="CHEBI:58805"/>
        <dbReference type="EC" id="2.7.7.65"/>
    </reaction>
</comment>
<dbReference type="InterPro" id="IPR050469">
    <property type="entry name" value="Diguanylate_Cyclase"/>
</dbReference>
<sequence length="277" mass="29830">MAYDLPSQAASGNDQSFAAPESVNEQYDTIFYLVRQTTGASHVNIQFDGAPMQPVPAGLACIQAPLVHQGRRVGVLRAYAQDFESGAAHMLAGFAVLAAEHHALWSVAHCDMLTRALTRRAFMADLGRAVATWARSGVSCSLVVFDLDHFKKINDTHGHAAGDAVLRAVAHVVQSELRPCDRLGRLGGEEFGVILLADAESAMEIAERLRAVIEGTIVRDFPAIEFTASLGVATCSAQTATRDALMSAADEYLYKAKESGRNRVIGPILADVHQLWD</sequence>
<dbReference type="GO" id="GO:1902201">
    <property type="term" value="P:negative regulation of bacterial-type flagellum-dependent cell motility"/>
    <property type="evidence" value="ECO:0007669"/>
    <property type="project" value="TreeGrafter"/>
</dbReference>
<dbReference type="PANTHER" id="PTHR45138:SF9">
    <property type="entry name" value="DIGUANYLATE CYCLASE DGCM-RELATED"/>
    <property type="match status" value="1"/>
</dbReference>
<dbReference type="OrthoDB" id="9812260at2"/>
<dbReference type="RefSeq" id="WP_071470715.1">
    <property type="nucleotide sequence ID" value="NZ_MEHT01000045.1"/>
</dbReference>
<dbReference type="SMART" id="SM00267">
    <property type="entry name" value="GGDEF"/>
    <property type="match status" value="1"/>
</dbReference>
<evidence type="ECO:0000256" key="2">
    <source>
        <dbReference type="ARBA" id="ARBA00034247"/>
    </source>
</evidence>
<comment type="caution">
    <text evidence="4">The sequence shown here is derived from an EMBL/GenBank/DDBJ whole genome shotgun (WGS) entry which is preliminary data.</text>
</comment>
<dbReference type="GO" id="GO:0043709">
    <property type="term" value="P:cell adhesion involved in single-species biofilm formation"/>
    <property type="evidence" value="ECO:0007669"/>
    <property type="project" value="TreeGrafter"/>
</dbReference>
<name>A0A2W7QDS7_9RHOB</name>
<feature type="domain" description="GGDEF" evidence="3">
    <location>
        <begin position="138"/>
        <end position="269"/>
    </location>
</feature>
<dbReference type="FunFam" id="3.30.70.270:FF:000001">
    <property type="entry name" value="Diguanylate cyclase domain protein"/>
    <property type="match status" value="1"/>
</dbReference>
<accession>A0A2W7QDS7</accession>
<dbReference type="Pfam" id="PF00990">
    <property type="entry name" value="GGDEF"/>
    <property type="match status" value="1"/>
</dbReference>
<dbReference type="Proteomes" id="UP000249364">
    <property type="component" value="Unassembled WGS sequence"/>
</dbReference>
<dbReference type="AlphaFoldDB" id="A0A2W7QDS7"/>
<dbReference type="EMBL" id="QKZQ01000003">
    <property type="protein sequence ID" value="PZX46714.1"/>
    <property type="molecule type" value="Genomic_DNA"/>
</dbReference>
<dbReference type="InterPro" id="IPR043128">
    <property type="entry name" value="Rev_trsase/Diguanyl_cyclase"/>
</dbReference>
<organism evidence="4 5">
    <name type="scientific">Roseinatronobacter thiooxidans</name>
    <dbReference type="NCBI Taxonomy" id="121821"/>
    <lineage>
        <taxon>Bacteria</taxon>
        <taxon>Pseudomonadati</taxon>
        <taxon>Pseudomonadota</taxon>
        <taxon>Alphaproteobacteria</taxon>
        <taxon>Rhodobacterales</taxon>
        <taxon>Paracoccaceae</taxon>
        <taxon>Roseinatronobacter</taxon>
    </lineage>
</organism>
<evidence type="ECO:0000313" key="5">
    <source>
        <dbReference type="Proteomes" id="UP000249364"/>
    </source>
</evidence>
<dbReference type="PANTHER" id="PTHR45138">
    <property type="entry name" value="REGULATORY COMPONENTS OF SENSORY TRANSDUCTION SYSTEM"/>
    <property type="match status" value="1"/>
</dbReference>
<dbReference type="GO" id="GO:0005886">
    <property type="term" value="C:plasma membrane"/>
    <property type="evidence" value="ECO:0007669"/>
    <property type="project" value="TreeGrafter"/>
</dbReference>
<evidence type="ECO:0000256" key="1">
    <source>
        <dbReference type="ARBA" id="ARBA00012528"/>
    </source>
</evidence>
<dbReference type="Gene3D" id="3.30.70.270">
    <property type="match status" value="1"/>
</dbReference>
<dbReference type="InterPro" id="IPR000160">
    <property type="entry name" value="GGDEF_dom"/>
</dbReference>
<dbReference type="EC" id="2.7.7.65" evidence="1"/>
<dbReference type="GO" id="GO:0052621">
    <property type="term" value="F:diguanylate cyclase activity"/>
    <property type="evidence" value="ECO:0007669"/>
    <property type="project" value="UniProtKB-EC"/>
</dbReference>
<proteinExistence type="predicted"/>
<keyword evidence="5" id="KW-1185">Reference proteome</keyword>
<reference evidence="4 5" key="1">
    <citation type="submission" date="2018-06" db="EMBL/GenBank/DDBJ databases">
        <title>Genomic Encyclopedia of Archaeal and Bacterial Type Strains, Phase II (KMG-II): from individual species to whole genera.</title>
        <authorList>
            <person name="Goeker M."/>
        </authorList>
    </citation>
    <scope>NUCLEOTIDE SEQUENCE [LARGE SCALE GENOMIC DNA]</scope>
    <source>
        <strain evidence="4 5">DSM 13087</strain>
    </source>
</reference>
<dbReference type="STRING" id="121821.GCA_001870675_02930"/>
<evidence type="ECO:0000313" key="4">
    <source>
        <dbReference type="EMBL" id="PZX46714.1"/>
    </source>
</evidence>
<protein>
    <recommendedName>
        <fullName evidence="1">diguanylate cyclase</fullName>
        <ecNumber evidence="1">2.7.7.65</ecNumber>
    </recommendedName>
</protein>
<dbReference type="CDD" id="cd01949">
    <property type="entry name" value="GGDEF"/>
    <property type="match status" value="1"/>
</dbReference>